<sequence>MEVYRAGMVPGDPLFFTLVWEPGDGTLRVAAVSREPLNIHARDADSVEAGWQEDAEKAVRGYFEALERQDFKGAVRWVHPAWRDFTAMPEPELRDLRLLSTGFYGVRRVGRVVLIEYEVEAWARYPGLFTSRPHPRSSGRNIYFVMLAPLNPPTPAEWRVVCIGSGP</sequence>
<name>A0A1M6LMN0_9FIRM</name>
<gene>
    <name evidence="1" type="ORF">SAMN02745219_03192</name>
</gene>
<dbReference type="STRING" id="1121432.SAMN02745219_03192"/>
<organism evidence="1 2">
    <name type="scientific">Desulfofundulus thermosubterraneus DSM 16057</name>
    <dbReference type="NCBI Taxonomy" id="1121432"/>
    <lineage>
        <taxon>Bacteria</taxon>
        <taxon>Bacillati</taxon>
        <taxon>Bacillota</taxon>
        <taxon>Clostridia</taxon>
        <taxon>Eubacteriales</taxon>
        <taxon>Peptococcaceae</taxon>
        <taxon>Desulfofundulus</taxon>
    </lineage>
</organism>
<dbReference type="Proteomes" id="UP000184529">
    <property type="component" value="Unassembled WGS sequence"/>
</dbReference>
<reference evidence="2" key="1">
    <citation type="submission" date="2016-11" db="EMBL/GenBank/DDBJ databases">
        <authorList>
            <person name="Varghese N."/>
            <person name="Submissions S."/>
        </authorList>
    </citation>
    <scope>NUCLEOTIDE SEQUENCE [LARGE SCALE GENOMIC DNA]</scope>
    <source>
        <strain evidence="2">DSM 16057</strain>
    </source>
</reference>
<protein>
    <submittedName>
        <fullName evidence="1">Uncharacterized protein</fullName>
    </submittedName>
</protein>
<keyword evidence="2" id="KW-1185">Reference proteome</keyword>
<dbReference type="AlphaFoldDB" id="A0A1M6LMN0"/>
<accession>A0A1M6LMN0</accession>
<evidence type="ECO:0000313" key="1">
    <source>
        <dbReference type="EMBL" id="SHJ72478.1"/>
    </source>
</evidence>
<evidence type="ECO:0000313" key="2">
    <source>
        <dbReference type="Proteomes" id="UP000184529"/>
    </source>
</evidence>
<proteinExistence type="predicted"/>
<dbReference type="EMBL" id="FQZM01000053">
    <property type="protein sequence ID" value="SHJ72478.1"/>
    <property type="molecule type" value="Genomic_DNA"/>
</dbReference>